<keyword evidence="8" id="KW-1185">Reference proteome</keyword>
<keyword evidence="2" id="KW-0488">Methylation</keyword>
<dbReference type="Pfam" id="PF13671">
    <property type="entry name" value="AAA_33"/>
    <property type="match status" value="1"/>
</dbReference>
<dbReference type="SUPFAM" id="SSF49899">
    <property type="entry name" value="Concanavalin A-like lectins/glucanases"/>
    <property type="match status" value="1"/>
</dbReference>
<dbReference type="RefSeq" id="XP_014480327.1">
    <property type="nucleotide sequence ID" value="XM_014624841.1"/>
</dbReference>
<feature type="region of interest" description="Disordered" evidence="5">
    <location>
        <begin position="358"/>
        <end position="422"/>
    </location>
</feature>
<feature type="domain" description="B30.2/SPRY" evidence="6">
    <location>
        <begin position="410"/>
        <end position="606"/>
    </location>
</feature>
<feature type="region of interest" description="Disordered" evidence="5">
    <location>
        <begin position="1073"/>
        <end position="1092"/>
    </location>
</feature>
<dbReference type="InterPro" id="IPR036361">
    <property type="entry name" value="SAP_dom_sf"/>
</dbReference>
<evidence type="ECO:0000256" key="5">
    <source>
        <dbReference type="SAM" id="MobiDB-lite"/>
    </source>
</evidence>
<evidence type="ECO:0000256" key="4">
    <source>
        <dbReference type="ARBA" id="ARBA00023242"/>
    </source>
</evidence>
<dbReference type="InterPro" id="IPR043136">
    <property type="entry name" value="B30.2/SPRY_sf"/>
</dbReference>
<feature type="compositionally biased region" description="Gly residues" evidence="5">
    <location>
        <begin position="974"/>
        <end position="984"/>
    </location>
</feature>
<dbReference type="InterPro" id="IPR003877">
    <property type="entry name" value="SPRY_dom"/>
</dbReference>
<feature type="compositionally biased region" description="Basic and acidic residues" evidence="5">
    <location>
        <begin position="208"/>
        <end position="223"/>
    </location>
</feature>
<dbReference type="Gene3D" id="2.60.120.920">
    <property type="match status" value="1"/>
</dbReference>
<dbReference type="Pfam" id="PF00622">
    <property type="entry name" value="SPRY"/>
    <property type="match status" value="1"/>
</dbReference>
<dbReference type="InterPro" id="IPR027417">
    <property type="entry name" value="P-loop_NTPase"/>
</dbReference>
<keyword evidence="3" id="KW-0597">Phosphoprotein</keyword>
<dbReference type="Gene3D" id="1.10.720.30">
    <property type="entry name" value="SAP domain"/>
    <property type="match status" value="1"/>
</dbReference>
<proteinExistence type="predicted"/>
<dbReference type="GO" id="GO:0000380">
    <property type="term" value="P:alternative mRNA splicing, via spliceosome"/>
    <property type="evidence" value="ECO:0007669"/>
    <property type="project" value="TreeGrafter"/>
</dbReference>
<dbReference type="AlphaFoldDB" id="A0A6P3XQ42"/>
<dbReference type="SMART" id="SM00513">
    <property type="entry name" value="SAP"/>
    <property type="match status" value="1"/>
</dbReference>
<feature type="region of interest" description="Disordered" evidence="5">
    <location>
        <begin position="39"/>
        <end position="158"/>
    </location>
</feature>
<evidence type="ECO:0000256" key="2">
    <source>
        <dbReference type="ARBA" id="ARBA00022481"/>
    </source>
</evidence>
<dbReference type="InterPro" id="IPR001870">
    <property type="entry name" value="B30.2/SPRY"/>
</dbReference>
<keyword evidence="4" id="KW-0539">Nucleus</keyword>
<feature type="compositionally biased region" description="Basic and acidic residues" evidence="5">
    <location>
        <begin position="39"/>
        <end position="70"/>
    </location>
</feature>
<dbReference type="SUPFAM" id="SSF52540">
    <property type="entry name" value="P-loop containing nucleoside triphosphate hydrolases"/>
    <property type="match status" value="1"/>
</dbReference>
<dbReference type="CDD" id="cd12884">
    <property type="entry name" value="SPRY_hnRNP"/>
    <property type="match status" value="1"/>
</dbReference>
<evidence type="ECO:0000256" key="1">
    <source>
        <dbReference type="ARBA" id="ARBA00004123"/>
    </source>
</evidence>
<evidence type="ECO:0000313" key="8">
    <source>
        <dbReference type="Proteomes" id="UP000515204"/>
    </source>
</evidence>
<feature type="compositionally biased region" description="Basic and acidic residues" evidence="5">
    <location>
        <begin position="827"/>
        <end position="864"/>
    </location>
</feature>
<evidence type="ECO:0000259" key="6">
    <source>
        <dbReference type="PROSITE" id="PS50188"/>
    </source>
</evidence>
<evidence type="ECO:0000256" key="3">
    <source>
        <dbReference type="ARBA" id="ARBA00022553"/>
    </source>
</evidence>
<dbReference type="OrthoDB" id="445357at2759"/>
<dbReference type="PANTHER" id="PTHR12381:SF56">
    <property type="entry name" value="B30.2_SPRY DOMAIN-CONTAINING PROTEIN-RELATED"/>
    <property type="match status" value="1"/>
</dbReference>
<dbReference type="SUPFAM" id="SSF68906">
    <property type="entry name" value="SAP domain"/>
    <property type="match status" value="1"/>
</dbReference>
<protein>
    <submittedName>
        <fullName evidence="9">Heterogeneous nuclear ribonucleoprotein U-like protein 1 isoform X1</fullName>
    </submittedName>
</protein>
<gene>
    <name evidence="9" type="primary">LOC106747377</name>
</gene>
<dbReference type="GO" id="GO:0005634">
    <property type="term" value="C:nucleus"/>
    <property type="evidence" value="ECO:0007669"/>
    <property type="project" value="UniProtKB-SubCell"/>
</dbReference>
<dbReference type="Proteomes" id="UP000515204">
    <property type="component" value="Unplaced"/>
</dbReference>
<feature type="compositionally biased region" description="Basic and acidic residues" evidence="5">
    <location>
        <begin position="146"/>
        <end position="158"/>
    </location>
</feature>
<dbReference type="PANTHER" id="PTHR12381">
    <property type="entry name" value="HETEROGENEOUS NUCLEAR RIBONUCLEOPROTEIN U FAMILY MEMBER"/>
    <property type="match status" value="1"/>
</dbReference>
<dbReference type="InterPro" id="IPR003034">
    <property type="entry name" value="SAP_dom"/>
</dbReference>
<feature type="compositionally biased region" description="Polar residues" evidence="5">
    <location>
        <begin position="90"/>
        <end position="120"/>
    </location>
</feature>
<evidence type="ECO:0000313" key="9">
    <source>
        <dbReference type="RefSeq" id="XP_014480327.1"/>
    </source>
</evidence>
<dbReference type="InterPro" id="IPR013320">
    <property type="entry name" value="ConA-like_dom_sf"/>
</dbReference>
<reference evidence="9" key="1">
    <citation type="submission" date="2025-08" db="UniProtKB">
        <authorList>
            <consortium name="RefSeq"/>
        </authorList>
    </citation>
    <scope>IDENTIFICATION</scope>
</reference>
<name>A0A6P3XQ42_DINQU</name>
<dbReference type="PROSITE" id="PS50800">
    <property type="entry name" value="SAP"/>
    <property type="match status" value="1"/>
</dbReference>
<feature type="domain" description="SAP" evidence="7">
    <location>
        <begin position="3"/>
        <end position="37"/>
    </location>
</feature>
<accession>A0A6P3XQ42</accession>
<feature type="compositionally biased region" description="Low complexity" evidence="5">
    <location>
        <begin position="944"/>
        <end position="973"/>
    </location>
</feature>
<feature type="compositionally biased region" description="Low complexity" evidence="5">
    <location>
        <begin position="1074"/>
        <end position="1092"/>
    </location>
</feature>
<dbReference type="SMART" id="SM00449">
    <property type="entry name" value="SPRY"/>
    <property type="match status" value="1"/>
</dbReference>
<feature type="region of interest" description="Disordered" evidence="5">
    <location>
        <begin position="199"/>
        <end position="223"/>
    </location>
</feature>
<evidence type="ECO:0000259" key="7">
    <source>
        <dbReference type="PROSITE" id="PS50800"/>
    </source>
</evidence>
<sequence>MDPAKLKVVELRAALAERGLDVKGNKPVLVERLRKALEEENQEHVQDKLDLHTEDINETVLKEAPERVVESTRSSQPPRTPSRASRSSTMVTPTKVSTRNASRTATTLNSSKQSSPNKPQYTEKRHEVLATISESTSEEPLVQQEEISKLSPEKYREEQKDIASNIVQDKIHIQTPSEKPQRKEIKRVDVLEGDKCEANVSQVPAIEPSEKSSTIEHVDQFSRTRKEHEAEELCIDKFSEVQQSLPRALVDETKDAKKIDEKRDIKDIDIDKVQDDNFKKDIEKKNLIQKENIEHVEDTCNVKDNVDIPEVERPTHDTSDQIDRTCDVGLKDEKQTINDHLTAQENKIDVSDNIKDIDEKIDNSNNPQNEQDMQMAETKQEDAKLNTDESNQKDCKDRRRKRSLSPLEVHQTSPAPYKPEEEPDFDEYAVILSYYDSDLNLVISKDGFYSATPMHNDDLCHMWAGTRASYGFANGKVYYETKITENCPTIVQNKEQLHMLRLGWSTLDASMQLGEERFSYAYTSTGKKGTDKGFTDYGSCFGKDDVVGCYLDLTPDNTVELSYTLNGKELGFAFSISKEELGDEPLFPHILSKNCTFVCNFGQEKTWCENISGYVPVGVVELKDRVAGPRRPDRKADCEIIMMCGLPAAGKTAWAKKHAAENPDKRYNILGVDNLVEKTGDIALCQEQNQSRRDVIIDKCNRALDGLLDVAGGRRRNYILDQRSNVYSSVQRRKMRYFCGYQRKAIVIVPADEEYIQRLLTHDAGKSIPDLNLMEMKANFIAPSVGEFFDAVEWVGLNEEESKKLIEKYNKEGKEAGFGQQQPAKRARFDKNEAGNREIRDSRNNRDIPRDHRDRRNNYQDRGGRNPPWRGGNNMGGWRGDRPQRGGYMRHSSGYGPPGPWRMRGRGGPVMRGADRRSSGVDRRQGNDRNRSVATRQGGWSHMSGSYQGSQQSGWGQQDNWSGGQSQSNWNQQGGWGQQQWGGGSWKGYGSAQGTYSHTAGYNQQQGYGNGNWNSWNQQYYNNQYWGQQQQSGQTTAAGSQAEIASETIAATSTDTGAGYSYSQGWQSYTQGRTTAAQSAATSTTQQSHSHK</sequence>
<organism evidence="8 9">
    <name type="scientific">Dinoponera quadriceps</name>
    <name type="common">South American ant</name>
    <dbReference type="NCBI Taxonomy" id="609295"/>
    <lineage>
        <taxon>Eukaryota</taxon>
        <taxon>Metazoa</taxon>
        <taxon>Ecdysozoa</taxon>
        <taxon>Arthropoda</taxon>
        <taxon>Hexapoda</taxon>
        <taxon>Insecta</taxon>
        <taxon>Pterygota</taxon>
        <taxon>Neoptera</taxon>
        <taxon>Endopterygota</taxon>
        <taxon>Hymenoptera</taxon>
        <taxon>Apocrita</taxon>
        <taxon>Aculeata</taxon>
        <taxon>Formicoidea</taxon>
        <taxon>Formicidae</taxon>
        <taxon>Ponerinae</taxon>
        <taxon>Ponerini</taxon>
        <taxon>Dinoponera</taxon>
    </lineage>
</organism>
<dbReference type="KEGG" id="dqu:106747377"/>
<dbReference type="Gene3D" id="3.40.50.300">
    <property type="entry name" value="P-loop containing nucleotide triphosphate hydrolases"/>
    <property type="match status" value="1"/>
</dbReference>
<dbReference type="Pfam" id="PF02037">
    <property type="entry name" value="SAP"/>
    <property type="match status" value="1"/>
</dbReference>
<dbReference type="GeneID" id="106747377"/>
<dbReference type="InterPro" id="IPR035778">
    <property type="entry name" value="SPRY_hnRNP_U"/>
</dbReference>
<feature type="region of interest" description="Disordered" evidence="5">
    <location>
        <begin position="814"/>
        <end position="984"/>
    </location>
</feature>
<comment type="subcellular location">
    <subcellularLocation>
        <location evidence="1">Nucleus</location>
    </subcellularLocation>
</comment>
<dbReference type="PROSITE" id="PS50188">
    <property type="entry name" value="B302_SPRY"/>
    <property type="match status" value="1"/>
</dbReference>
<feature type="compositionally biased region" description="Basic and acidic residues" evidence="5">
    <location>
        <begin position="913"/>
        <end position="931"/>
    </location>
</feature>
<dbReference type="GO" id="GO:0003723">
    <property type="term" value="F:RNA binding"/>
    <property type="evidence" value="ECO:0007669"/>
    <property type="project" value="TreeGrafter"/>
</dbReference>
<feature type="compositionally biased region" description="Basic and acidic residues" evidence="5">
    <location>
        <begin position="378"/>
        <end position="397"/>
    </location>
</feature>
<feature type="compositionally biased region" description="Low complexity" evidence="5">
    <location>
        <begin position="71"/>
        <end position="89"/>
    </location>
</feature>